<evidence type="ECO:0000313" key="6">
    <source>
        <dbReference type="Proteomes" id="UP000799770"/>
    </source>
</evidence>
<gene>
    <name evidence="5" type="ORF">BDV96DRAFT_646997</name>
</gene>
<dbReference type="Gene3D" id="2.40.40.10">
    <property type="entry name" value="RlpA-like domain"/>
    <property type="match status" value="1"/>
</dbReference>
<comment type="subcellular location">
    <subcellularLocation>
        <location evidence="1">Secreted</location>
    </subcellularLocation>
</comment>
<dbReference type="GO" id="GO:0005576">
    <property type="term" value="C:extracellular region"/>
    <property type="evidence" value="ECO:0007669"/>
    <property type="project" value="UniProtKB-SubCell"/>
</dbReference>
<evidence type="ECO:0000313" key="5">
    <source>
        <dbReference type="EMBL" id="KAF2115148.1"/>
    </source>
</evidence>
<dbReference type="InterPro" id="IPR036908">
    <property type="entry name" value="RlpA-like_sf"/>
</dbReference>
<sequence length="223" mass="23587">MRSKAVVIISFATSALAGTPVSIKPHPFFSSWGVLGCKININRVAYWPFQPDCNKPCIKLTASNGNSLHVLHIDKSGGSYDISYDAWNYLSTGVSATVNPTYGGAIQAEYESVSMDNCKDIIKTSDGSLPVMAGNPDPYTLCPPGTWSHDHVSFWNFGSQDCSMGVDEQCTMPPGVGSQAQCPTFGGASKVNCAMRIKNLLTPGAVDVAPAGCPAVAPRTFTA</sequence>
<evidence type="ECO:0000256" key="2">
    <source>
        <dbReference type="ARBA" id="ARBA00010421"/>
    </source>
</evidence>
<name>A0A6A5Z9T6_9PLEO</name>
<accession>A0A6A5Z9T6</accession>
<dbReference type="PANTHER" id="PTHR38850:SF2">
    <property type="entry name" value="CERATO-PLATANIN"/>
    <property type="match status" value="1"/>
</dbReference>
<evidence type="ECO:0000256" key="1">
    <source>
        <dbReference type="ARBA" id="ARBA00004613"/>
    </source>
</evidence>
<organism evidence="5 6">
    <name type="scientific">Lophiotrema nucula</name>
    <dbReference type="NCBI Taxonomy" id="690887"/>
    <lineage>
        <taxon>Eukaryota</taxon>
        <taxon>Fungi</taxon>
        <taxon>Dikarya</taxon>
        <taxon>Ascomycota</taxon>
        <taxon>Pezizomycotina</taxon>
        <taxon>Dothideomycetes</taxon>
        <taxon>Pleosporomycetidae</taxon>
        <taxon>Pleosporales</taxon>
        <taxon>Lophiotremataceae</taxon>
        <taxon>Lophiotrema</taxon>
    </lineage>
</organism>
<dbReference type="Pfam" id="PF07249">
    <property type="entry name" value="Cerato-platanin"/>
    <property type="match status" value="1"/>
</dbReference>
<dbReference type="InterPro" id="IPR010829">
    <property type="entry name" value="Cerato-platanin"/>
</dbReference>
<protein>
    <submittedName>
        <fullName evidence="5">Uncharacterized protein</fullName>
    </submittedName>
</protein>
<reference evidence="5" key="1">
    <citation type="journal article" date="2020" name="Stud. Mycol.">
        <title>101 Dothideomycetes genomes: a test case for predicting lifestyles and emergence of pathogens.</title>
        <authorList>
            <person name="Haridas S."/>
            <person name="Albert R."/>
            <person name="Binder M."/>
            <person name="Bloem J."/>
            <person name="Labutti K."/>
            <person name="Salamov A."/>
            <person name="Andreopoulos B."/>
            <person name="Baker S."/>
            <person name="Barry K."/>
            <person name="Bills G."/>
            <person name="Bluhm B."/>
            <person name="Cannon C."/>
            <person name="Castanera R."/>
            <person name="Culley D."/>
            <person name="Daum C."/>
            <person name="Ezra D."/>
            <person name="Gonzalez J."/>
            <person name="Henrissat B."/>
            <person name="Kuo A."/>
            <person name="Liang C."/>
            <person name="Lipzen A."/>
            <person name="Lutzoni F."/>
            <person name="Magnuson J."/>
            <person name="Mondo S."/>
            <person name="Nolan M."/>
            <person name="Ohm R."/>
            <person name="Pangilinan J."/>
            <person name="Park H.-J."/>
            <person name="Ramirez L."/>
            <person name="Alfaro M."/>
            <person name="Sun H."/>
            <person name="Tritt A."/>
            <person name="Yoshinaga Y."/>
            <person name="Zwiers L.-H."/>
            <person name="Turgeon B."/>
            <person name="Goodwin S."/>
            <person name="Spatafora J."/>
            <person name="Crous P."/>
            <person name="Grigoriev I."/>
        </authorList>
    </citation>
    <scope>NUCLEOTIDE SEQUENCE</scope>
    <source>
        <strain evidence="5">CBS 627.86</strain>
    </source>
</reference>
<keyword evidence="4" id="KW-0732">Signal</keyword>
<feature type="chain" id="PRO_5025499589" evidence="4">
    <location>
        <begin position="18"/>
        <end position="223"/>
    </location>
</feature>
<dbReference type="Proteomes" id="UP000799770">
    <property type="component" value="Unassembled WGS sequence"/>
</dbReference>
<feature type="signal peptide" evidence="4">
    <location>
        <begin position="1"/>
        <end position="17"/>
    </location>
</feature>
<keyword evidence="3" id="KW-0964">Secreted</keyword>
<dbReference type="PANTHER" id="PTHR38850">
    <property type="entry name" value="CERATO-PLATANIN"/>
    <property type="match status" value="1"/>
</dbReference>
<dbReference type="EMBL" id="ML977324">
    <property type="protein sequence ID" value="KAF2115148.1"/>
    <property type="molecule type" value="Genomic_DNA"/>
</dbReference>
<keyword evidence="6" id="KW-1185">Reference proteome</keyword>
<dbReference type="AlphaFoldDB" id="A0A6A5Z9T6"/>
<evidence type="ECO:0000256" key="3">
    <source>
        <dbReference type="ARBA" id="ARBA00022525"/>
    </source>
</evidence>
<proteinExistence type="inferred from homology"/>
<comment type="similarity">
    <text evidence="2">Belongs to the cerato-platanin family.</text>
</comment>
<dbReference type="OrthoDB" id="5370830at2759"/>
<evidence type="ECO:0000256" key="4">
    <source>
        <dbReference type="SAM" id="SignalP"/>
    </source>
</evidence>